<dbReference type="InterPro" id="IPR043146">
    <property type="entry name" value="Penicillin_amidase_N_B-knob"/>
</dbReference>
<keyword evidence="7" id="KW-1185">Reference proteome</keyword>
<feature type="transmembrane region" description="Helical" evidence="5">
    <location>
        <begin position="7"/>
        <end position="28"/>
    </location>
</feature>
<name>A0ABT7SY52_9ALTE</name>
<evidence type="ECO:0000256" key="3">
    <source>
        <dbReference type="ARBA" id="ARBA00023145"/>
    </source>
</evidence>
<proteinExistence type="inferred from homology"/>
<dbReference type="Proteomes" id="UP001234343">
    <property type="component" value="Unassembled WGS sequence"/>
</dbReference>
<dbReference type="PIRSF" id="PIRSF001227">
    <property type="entry name" value="Pen_acylase"/>
    <property type="match status" value="1"/>
</dbReference>
<evidence type="ECO:0000256" key="4">
    <source>
        <dbReference type="ARBA" id="ARBA00038735"/>
    </source>
</evidence>
<evidence type="ECO:0000313" key="6">
    <source>
        <dbReference type="EMBL" id="MDM7861106.1"/>
    </source>
</evidence>
<dbReference type="Gene3D" id="3.60.20.10">
    <property type="entry name" value="Glutamine Phosphoribosylpyrophosphate, subunit 1, domain 1"/>
    <property type="match status" value="1"/>
</dbReference>
<dbReference type="InterPro" id="IPR014395">
    <property type="entry name" value="Pen/GL7ACA/AHL_acylase"/>
</dbReference>
<comment type="caution">
    <text evidence="6">The sequence shown here is derived from an EMBL/GenBank/DDBJ whole genome shotgun (WGS) entry which is preliminary data.</text>
</comment>
<accession>A0ABT7SY52</accession>
<keyword evidence="3" id="KW-0865">Zymogen</keyword>
<dbReference type="PANTHER" id="PTHR34218">
    <property type="entry name" value="PEPTIDASE S45 PENICILLIN AMIDASE"/>
    <property type="match status" value="1"/>
</dbReference>
<dbReference type="EC" id="3.5.1.-" evidence="6"/>
<dbReference type="InterPro" id="IPR029055">
    <property type="entry name" value="Ntn_hydrolases_N"/>
</dbReference>
<comment type="similarity">
    <text evidence="1">Belongs to the peptidase S45 family.</text>
</comment>
<sequence length="763" mass="85532">MIKRISIVLFTLVFLVLAGAYIALWLSLPNLDQQRLAPVTATTLLERDARGHTIVTAANGMDAAYATGFAHAQDRLFQMDLLRRSGAGEIAELFGSAALPLDQRARFHQFRQRAEMITSQLPDNHRELLAAYTQGVNDAVNEMSVLPFEYLFLRQSFKPWEMADSILVSFSMYMDLQHSQVSRDLTFTRIAARYGENMVDFLLLPSAYQAALDNSVVPQPLVIDIPQLTNIDNRDWAYRAIEEPIDIGSNNWAVSGSLTSTGAGMISDDMHLGLRVPPIWYRLSLNYQQEGQDVSLHGVSLPGSPGIIVGSNTHIAWGFTNANLDNTDWIELADDTPVTSIDEVIKTPDGEHIYTILMSEYGPVKTFNEQRYALRWTAHFDYAVNLNHTSLATAKTVAQAREITQSMGIPVQNFVVADNSGNVGWMPAGAVTARLTPSNIAIPQSAVSESWSFQAHDLPAVINPDSNRIWTANARVISTQQLERFGDGGYALGARGLQIRDRLYERETFSEDDFYAIQLDNEAQFLSRWHAILTRTLRQSPNEFKADLALLDNWQACSCPDSVGYTLVRKFRTEVINQLLAPIENHLHTEELTLRPVLRHVEPAINVILQQQPQLWLPEDYPNYQQFLVNMYRQSRGKLLAQYVDGDIDRLNELRWGFVNELRVQHPFSRVMPFLSGFLDMPSVPGFGDSYLPAVQNGTHGASQRLTVQPGFEHNAILTIPGGQSGHPLSPFYRLGFDDYTRAQDTPLLPGESAHKIEFSALN</sequence>
<keyword evidence="5" id="KW-0472">Membrane</keyword>
<dbReference type="InterPro" id="IPR002692">
    <property type="entry name" value="S45"/>
</dbReference>
<protein>
    <submittedName>
        <fullName evidence="6">Penicillin acylase family protein</fullName>
        <ecNumber evidence="6">3.5.1.-</ecNumber>
    </submittedName>
</protein>
<dbReference type="GO" id="GO:0016787">
    <property type="term" value="F:hydrolase activity"/>
    <property type="evidence" value="ECO:0007669"/>
    <property type="project" value="UniProtKB-KW"/>
</dbReference>
<keyword evidence="5" id="KW-1133">Transmembrane helix</keyword>
<dbReference type="EMBL" id="JAUCBP010000007">
    <property type="protein sequence ID" value="MDM7861106.1"/>
    <property type="molecule type" value="Genomic_DNA"/>
</dbReference>
<dbReference type="Gene3D" id="1.10.1400.10">
    <property type="match status" value="1"/>
</dbReference>
<dbReference type="SUPFAM" id="SSF56235">
    <property type="entry name" value="N-terminal nucleophile aminohydrolases (Ntn hydrolases)"/>
    <property type="match status" value="1"/>
</dbReference>
<reference evidence="6 7" key="1">
    <citation type="submission" date="2023-06" db="EMBL/GenBank/DDBJ databases">
        <title>Alteromonas sp. ASW11-36 isolated from intertidal sand.</title>
        <authorList>
            <person name="Li Y."/>
        </authorList>
    </citation>
    <scope>NUCLEOTIDE SEQUENCE [LARGE SCALE GENOMIC DNA]</scope>
    <source>
        <strain evidence="6 7">ASW11-36</strain>
    </source>
</reference>
<dbReference type="Gene3D" id="1.10.439.10">
    <property type="entry name" value="Penicillin Amidohydrolase, domain 1"/>
    <property type="match status" value="1"/>
</dbReference>
<dbReference type="InterPro" id="IPR023343">
    <property type="entry name" value="Penicillin_amidase_dom1"/>
</dbReference>
<comment type="subunit">
    <text evidence="4">Heterodimer of an alpha subunit and a beta subunit processed from the same precursor.</text>
</comment>
<dbReference type="Pfam" id="PF01804">
    <property type="entry name" value="Penicil_amidase"/>
    <property type="match status" value="1"/>
</dbReference>
<evidence type="ECO:0000313" key="7">
    <source>
        <dbReference type="Proteomes" id="UP001234343"/>
    </source>
</evidence>
<evidence type="ECO:0000256" key="5">
    <source>
        <dbReference type="SAM" id="Phobius"/>
    </source>
</evidence>
<organism evidence="6 7">
    <name type="scientific">Alteromonas arenosi</name>
    <dbReference type="NCBI Taxonomy" id="3055817"/>
    <lineage>
        <taxon>Bacteria</taxon>
        <taxon>Pseudomonadati</taxon>
        <taxon>Pseudomonadota</taxon>
        <taxon>Gammaproteobacteria</taxon>
        <taxon>Alteromonadales</taxon>
        <taxon>Alteromonadaceae</taxon>
        <taxon>Alteromonas/Salinimonas group</taxon>
        <taxon>Alteromonas</taxon>
    </lineage>
</organism>
<dbReference type="CDD" id="cd03747">
    <property type="entry name" value="Ntn_PGA_like"/>
    <property type="match status" value="1"/>
</dbReference>
<dbReference type="RefSeq" id="WP_289365469.1">
    <property type="nucleotide sequence ID" value="NZ_JAUCBP010000007.1"/>
</dbReference>
<dbReference type="PANTHER" id="PTHR34218:SF4">
    <property type="entry name" value="ACYL-HOMOSERINE LACTONE ACYLASE QUIP"/>
    <property type="match status" value="1"/>
</dbReference>
<keyword evidence="2 6" id="KW-0378">Hydrolase</keyword>
<dbReference type="InterPro" id="IPR043147">
    <property type="entry name" value="Penicillin_amidase_A-knob"/>
</dbReference>
<evidence type="ECO:0000256" key="2">
    <source>
        <dbReference type="ARBA" id="ARBA00022801"/>
    </source>
</evidence>
<keyword evidence="5" id="KW-0812">Transmembrane</keyword>
<gene>
    <name evidence="6" type="ORF">QTP81_10905</name>
</gene>
<dbReference type="Gene3D" id="2.30.120.10">
    <property type="match status" value="1"/>
</dbReference>
<evidence type="ECO:0000256" key="1">
    <source>
        <dbReference type="ARBA" id="ARBA00006586"/>
    </source>
</evidence>